<keyword evidence="4" id="KW-1185">Reference proteome</keyword>
<dbReference type="SMART" id="SM00014">
    <property type="entry name" value="acidPPc"/>
    <property type="match status" value="1"/>
</dbReference>
<evidence type="ECO:0000256" key="1">
    <source>
        <dbReference type="SAM" id="Phobius"/>
    </source>
</evidence>
<dbReference type="SUPFAM" id="SSF48317">
    <property type="entry name" value="Acid phosphatase/Vanadium-dependent haloperoxidase"/>
    <property type="match status" value="1"/>
</dbReference>
<sequence>MVIRKSVNSTSLAWSWFGLFAILAILVQVNAGILQTVDQNAFQAIATLNTDSMTHFFTIVTTLASPLVTLLIALLVAVALYWQHQRLVGLLVITTMVGGDGVAFICKELFKRSRPTQQLLADSGYSFPSGHVFGTVLLFSILLTLSHAYLKTWPLQLGLGVLGLGWIVIVMVARVYLRDHYATDTIGSVCLASGCWQLAQTWFWHWSSPVLAFLQRRQKQPLK</sequence>
<accession>A0A660E503</accession>
<dbReference type="AlphaFoldDB" id="A0A660E503"/>
<feature type="transmembrane region" description="Helical" evidence="1">
    <location>
        <begin position="55"/>
        <end position="80"/>
    </location>
</feature>
<dbReference type="Gene3D" id="1.20.144.10">
    <property type="entry name" value="Phosphatidic acid phosphatase type 2/haloperoxidase"/>
    <property type="match status" value="2"/>
</dbReference>
<feature type="transmembrane region" description="Helical" evidence="1">
    <location>
        <begin position="157"/>
        <end position="177"/>
    </location>
</feature>
<protein>
    <submittedName>
        <fullName evidence="3">Membrane-associated phospholipid phosphatase [Lactobacillus plantarum subsp. plantarum ST-III]</fullName>
    </submittedName>
</protein>
<dbReference type="Proteomes" id="UP000289996">
    <property type="component" value="Unassembled WGS sequence"/>
</dbReference>
<dbReference type="Pfam" id="PF01569">
    <property type="entry name" value="PAP2"/>
    <property type="match status" value="1"/>
</dbReference>
<dbReference type="CDD" id="cd03392">
    <property type="entry name" value="PAP2_like_2"/>
    <property type="match status" value="1"/>
</dbReference>
<dbReference type="InterPro" id="IPR000326">
    <property type="entry name" value="PAP2/HPO"/>
</dbReference>
<feature type="transmembrane region" description="Helical" evidence="1">
    <location>
        <begin position="125"/>
        <end position="145"/>
    </location>
</feature>
<keyword evidence="1" id="KW-0812">Transmembrane</keyword>
<reference evidence="3 4" key="1">
    <citation type="submission" date="2018-11" db="EMBL/GenBank/DDBJ databases">
        <authorList>
            <person name="Wuyts S."/>
        </authorList>
    </citation>
    <scope>NUCLEOTIDE SEQUENCE [LARGE SCALE GENOMIC DNA]</scope>
    <source>
        <strain evidence="3">Lactobacillus mudanjiangensis AMBF249</strain>
    </source>
</reference>
<gene>
    <name evidence="3" type="ORF">MUDAN_MDHGFNIF_02837</name>
</gene>
<evidence type="ECO:0000313" key="3">
    <source>
        <dbReference type="EMBL" id="VDG28105.1"/>
    </source>
</evidence>
<keyword evidence="1" id="KW-0472">Membrane</keyword>
<organism evidence="3 4">
    <name type="scientific">Lactiplantibacillus mudanjiangensis</name>
    <dbReference type="NCBI Taxonomy" id="1296538"/>
    <lineage>
        <taxon>Bacteria</taxon>
        <taxon>Bacillati</taxon>
        <taxon>Bacillota</taxon>
        <taxon>Bacilli</taxon>
        <taxon>Lactobacillales</taxon>
        <taxon>Lactobacillaceae</taxon>
        <taxon>Lactiplantibacillus</taxon>
    </lineage>
</organism>
<feature type="domain" description="Phosphatidic acid phosphatase type 2/haloperoxidase" evidence="2">
    <location>
        <begin position="88"/>
        <end position="200"/>
    </location>
</feature>
<name>A0A660E503_9LACO</name>
<dbReference type="PANTHER" id="PTHR14969">
    <property type="entry name" value="SPHINGOSINE-1-PHOSPHATE PHOSPHOHYDROLASE"/>
    <property type="match status" value="1"/>
</dbReference>
<evidence type="ECO:0000259" key="2">
    <source>
        <dbReference type="SMART" id="SM00014"/>
    </source>
</evidence>
<dbReference type="EMBL" id="UYIG01000090">
    <property type="protein sequence ID" value="VDG28105.1"/>
    <property type="molecule type" value="Genomic_DNA"/>
</dbReference>
<dbReference type="PANTHER" id="PTHR14969:SF13">
    <property type="entry name" value="AT30094P"/>
    <property type="match status" value="1"/>
</dbReference>
<proteinExistence type="predicted"/>
<dbReference type="RefSeq" id="WP_130843522.1">
    <property type="nucleotide sequence ID" value="NZ_BJDY01000002.1"/>
</dbReference>
<keyword evidence="1" id="KW-1133">Transmembrane helix</keyword>
<evidence type="ECO:0000313" key="4">
    <source>
        <dbReference type="Proteomes" id="UP000289996"/>
    </source>
</evidence>
<dbReference type="OrthoDB" id="9789113at2"/>
<feature type="transmembrane region" description="Helical" evidence="1">
    <location>
        <begin position="87"/>
        <end position="105"/>
    </location>
</feature>
<dbReference type="InterPro" id="IPR036938">
    <property type="entry name" value="PAP2/HPO_sf"/>
</dbReference>